<dbReference type="EMBL" id="CAKXZT010000101">
    <property type="protein sequence ID" value="CAH2398153.1"/>
    <property type="molecule type" value="Genomic_DNA"/>
</dbReference>
<keyword evidence="2" id="KW-1185">Reference proteome</keyword>
<dbReference type="Proteomes" id="UP001153050">
    <property type="component" value="Unassembled WGS sequence"/>
</dbReference>
<proteinExistence type="predicted"/>
<organism evidence="1 2">
    <name type="scientific">Mesorhizobium escarrei</name>
    <dbReference type="NCBI Taxonomy" id="666018"/>
    <lineage>
        <taxon>Bacteria</taxon>
        <taxon>Pseudomonadati</taxon>
        <taxon>Pseudomonadota</taxon>
        <taxon>Alphaproteobacteria</taxon>
        <taxon>Hyphomicrobiales</taxon>
        <taxon>Phyllobacteriaceae</taxon>
        <taxon>Mesorhizobium</taxon>
    </lineage>
</organism>
<protein>
    <submittedName>
        <fullName evidence="1">Uncharacterized protein</fullName>
    </submittedName>
</protein>
<accession>A0ABM9DNC9</accession>
<name>A0ABM9DNC9_9HYPH</name>
<sequence>MMESVLRTQCFRSNERLRQLVPVPRQSFLVLRGDVITKAIASRIGICRAGRLKQREGRIASTRSLCVRRSLANTYAAAGLEAGGRNGPFRAIVDAARDGKTEGMGFERWWSRLRTSRSAARSTCASAALCGSETGRAGFDALPAGAGPARTRPVRGRRWRSTFRRRTWNQGGGKPP</sequence>
<gene>
    <name evidence="1" type="ORF">MES5069_190117</name>
</gene>
<comment type="caution">
    <text evidence="1">The sequence shown here is derived from an EMBL/GenBank/DDBJ whole genome shotgun (WGS) entry which is preliminary data.</text>
</comment>
<reference evidence="1 2" key="1">
    <citation type="submission" date="2022-03" db="EMBL/GenBank/DDBJ databases">
        <authorList>
            <person name="Brunel B."/>
        </authorList>
    </citation>
    <scope>NUCLEOTIDE SEQUENCE [LARGE SCALE GENOMIC DNA]</scope>
    <source>
        <strain evidence="1">STM5069sample</strain>
    </source>
</reference>
<evidence type="ECO:0000313" key="1">
    <source>
        <dbReference type="EMBL" id="CAH2398153.1"/>
    </source>
</evidence>
<evidence type="ECO:0000313" key="2">
    <source>
        <dbReference type="Proteomes" id="UP001153050"/>
    </source>
</evidence>